<gene>
    <name evidence="2" type="ORF">ZEAMMB73_Zm00001d040910</name>
</gene>
<protein>
    <submittedName>
        <fullName evidence="2">Uncharacterized protein</fullName>
    </submittedName>
</protein>
<name>A0A1D6MTH9_MAIZE</name>
<dbReference type="AlphaFoldDB" id="A0A1D6MTH9"/>
<evidence type="ECO:0000313" key="2">
    <source>
        <dbReference type="EMBL" id="ONM32194.1"/>
    </source>
</evidence>
<accession>A0A1D6MTH9</accession>
<organism evidence="2">
    <name type="scientific">Zea mays</name>
    <name type="common">Maize</name>
    <dbReference type="NCBI Taxonomy" id="4577"/>
    <lineage>
        <taxon>Eukaryota</taxon>
        <taxon>Viridiplantae</taxon>
        <taxon>Streptophyta</taxon>
        <taxon>Embryophyta</taxon>
        <taxon>Tracheophyta</taxon>
        <taxon>Spermatophyta</taxon>
        <taxon>Magnoliopsida</taxon>
        <taxon>Liliopsida</taxon>
        <taxon>Poales</taxon>
        <taxon>Poaceae</taxon>
        <taxon>PACMAD clade</taxon>
        <taxon>Panicoideae</taxon>
        <taxon>Andropogonodae</taxon>
        <taxon>Andropogoneae</taxon>
        <taxon>Tripsacinae</taxon>
        <taxon>Zea</taxon>
    </lineage>
</organism>
<reference evidence="2" key="1">
    <citation type="submission" date="2015-12" db="EMBL/GenBank/DDBJ databases">
        <title>Update maize B73 reference genome by single molecule sequencing technologies.</title>
        <authorList>
            <consortium name="Maize Genome Sequencing Project"/>
            <person name="Ware D."/>
        </authorList>
    </citation>
    <scope>NUCLEOTIDE SEQUENCE [LARGE SCALE GENOMIC DNA]</scope>
    <source>
        <tissue evidence="2">Seedling</tissue>
    </source>
</reference>
<sequence length="187" mass="20689">MGEQRRFSELEQGARHRELETERSEQGKMEQKRSAPGEMGASRESAGLDDGDDLGECQGERSEQRGARSKLGGGERQRCVVAFAELASGEEDDEGDHGSGVARAPRERELGHGKREEGSRASKKPARARRSEQGRIWEELGYMQGRARRSWMRGRACVGAEACRGGRDQRDGGGSSTEMAEQVPRRR</sequence>
<feature type="compositionally biased region" description="Basic and acidic residues" evidence="1">
    <location>
        <begin position="104"/>
        <end position="120"/>
    </location>
</feature>
<feature type="region of interest" description="Disordered" evidence="1">
    <location>
        <begin position="162"/>
        <end position="187"/>
    </location>
</feature>
<feature type="compositionally biased region" description="Basic and acidic residues" evidence="1">
    <location>
        <begin position="1"/>
        <end position="35"/>
    </location>
</feature>
<dbReference type="EMBL" id="CM007649">
    <property type="protein sequence ID" value="ONM32194.1"/>
    <property type="molecule type" value="Genomic_DNA"/>
</dbReference>
<dbReference type="PaxDb" id="4577-GRMZM2G701574_P01"/>
<feature type="region of interest" description="Disordered" evidence="1">
    <location>
        <begin position="1"/>
        <end position="135"/>
    </location>
</feature>
<evidence type="ECO:0000256" key="1">
    <source>
        <dbReference type="SAM" id="MobiDB-lite"/>
    </source>
</evidence>
<proteinExistence type="predicted"/>
<dbReference type="InParanoid" id="A0A1D6MTH9"/>